<dbReference type="PROSITE" id="PS00194">
    <property type="entry name" value="THIOREDOXIN_1"/>
    <property type="match status" value="1"/>
</dbReference>
<dbReference type="Pfam" id="PF00578">
    <property type="entry name" value="AhpC-TSA"/>
    <property type="match status" value="1"/>
</dbReference>
<evidence type="ECO:0000256" key="4">
    <source>
        <dbReference type="ARBA" id="ARBA00023157"/>
    </source>
</evidence>
<evidence type="ECO:0000256" key="2">
    <source>
        <dbReference type="ARBA" id="ARBA00022748"/>
    </source>
</evidence>
<dbReference type="SUPFAM" id="SSF52833">
    <property type="entry name" value="Thioredoxin-like"/>
    <property type="match status" value="1"/>
</dbReference>
<dbReference type="EMBL" id="BAAAND010000003">
    <property type="protein sequence ID" value="GAA1576671.1"/>
    <property type="molecule type" value="Genomic_DNA"/>
</dbReference>
<feature type="region of interest" description="Disordered" evidence="6">
    <location>
        <begin position="1"/>
        <end position="24"/>
    </location>
</feature>
<reference evidence="8 9" key="1">
    <citation type="journal article" date="2019" name="Int. J. Syst. Evol. Microbiol.">
        <title>The Global Catalogue of Microorganisms (GCM) 10K type strain sequencing project: providing services to taxonomists for standard genome sequencing and annotation.</title>
        <authorList>
            <consortium name="The Broad Institute Genomics Platform"/>
            <consortium name="The Broad Institute Genome Sequencing Center for Infectious Disease"/>
            <person name="Wu L."/>
            <person name="Ma J."/>
        </authorList>
    </citation>
    <scope>NUCLEOTIDE SEQUENCE [LARGE SCALE GENOMIC DNA]</scope>
    <source>
        <strain evidence="8 9">JCM 14304</strain>
    </source>
</reference>
<evidence type="ECO:0000313" key="9">
    <source>
        <dbReference type="Proteomes" id="UP001500190"/>
    </source>
</evidence>
<name>A0ABN2DIA1_9ACTN</name>
<gene>
    <name evidence="8" type="ORF">GCM10009742_20420</name>
</gene>
<evidence type="ECO:0000256" key="5">
    <source>
        <dbReference type="ARBA" id="ARBA00023284"/>
    </source>
</evidence>
<dbReference type="InterPro" id="IPR050553">
    <property type="entry name" value="Thioredoxin_ResA/DsbE_sf"/>
</dbReference>
<keyword evidence="3" id="KW-0812">Transmembrane</keyword>
<organism evidence="8 9">
    <name type="scientific">Kribbella karoonensis</name>
    <dbReference type="NCBI Taxonomy" id="324851"/>
    <lineage>
        <taxon>Bacteria</taxon>
        <taxon>Bacillati</taxon>
        <taxon>Actinomycetota</taxon>
        <taxon>Actinomycetes</taxon>
        <taxon>Propionibacteriales</taxon>
        <taxon>Kribbellaceae</taxon>
        <taxon>Kribbella</taxon>
    </lineage>
</organism>
<protein>
    <recommendedName>
        <fullName evidence="7">Thioredoxin domain-containing protein</fullName>
    </recommendedName>
</protein>
<evidence type="ECO:0000313" key="8">
    <source>
        <dbReference type="EMBL" id="GAA1576671.1"/>
    </source>
</evidence>
<evidence type="ECO:0000256" key="3">
    <source>
        <dbReference type="ARBA" id="ARBA00022968"/>
    </source>
</evidence>
<keyword evidence="9" id="KW-1185">Reference proteome</keyword>
<keyword evidence="5" id="KW-0676">Redox-active center</keyword>
<dbReference type="InterPro" id="IPR036249">
    <property type="entry name" value="Thioredoxin-like_sf"/>
</dbReference>
<evidence type="ECO:0000256" key="6">
    <source>
        <dbReference type="SAM" id="MobiDB-lite"/>
    </source>
</evidence>
<comment type="subcellular location">
    <subcellularLocation>
        <location evidence="1">Cell envelope</location>
    </subcellularLocation>
</comment>
<dbReference type="PANTHER" id="PTHR42852:SF6">
    <property type="entry name" value="THIOL:DISULFIDE INTERCHANGE PROTEIN DSBE"/>
    <property type="match status" value="1"/>
</dbReference>
<dbReference type="PROSITE" id="PS51352">
    <property type="entry name" value="THIOREDOXIN_2"/>
    <property type="match status" value="1"/>
</dbReference>
<evidence type="ECO:0000259" key="7">
    <source>
        <dbReference type="PROSITE" id="PS51352"/>
    </source>
</evidence>
<keyword evidence="3" id="KW-0735">Signal-anchor</keyword>
<dbReference type="CDD" id="cd02966">
    <property type="entry name" value="TlpA_like_family"/>
    <property type="match status" value="1"/>
</dbReference>
<dbReference type="InterPro" id="IPR000866">
    <property type="entry name" value="AhpC/TSA"/>
</dbReference>
<sequence length="231" mass="24170">MSPRNGPQSHTRRPLRGAGVGTPQRGARTLRAWLGGAGRGLRLGAAWWVPVVMVGVLAGCGSQQADGAAKPPVKVAGADQLAACPATPSKPAVGDGLPDVSLPCLGDGPDIRLADLRGPLVLNVWAQWCGPCREEAPYLAKLAKSGKVSMLGIDYDDPRPELAVKFAVAEGLAYPHLKDQDKSIQRALKVGGPPLTVFVAKDGSIAYVHRGVLTSQQQLDQLVQDKLGVTP</sequence>
<feature type="domain" description="Thioredoxin" evidence="7">
    <location>
        <begin position="91"/>
        <end position="228"/>
    </location>
</feature>
<dbReference type="InterPro" id="IPR013766">
    <property type="entry name" value="Thioredoxin_domain"/>
</dbReference>
<keyword evidence="2" id="KW-0201">Cytochrome c-type biogenesis</keyword>
<dbReference type="Proteomes" id="UP001500190">
    <property type="component" value="Unassembled WGS sequence"/>
</dbReference>
<comment type="caution">
    <text evidence="8">The sequence shown here is derived from an EMBL/GenBank/DDBJ whole genome shotgun (WGS) entry which is preliminary data.</text>
</comment>
<keyword evidence="4" id="KW-1015">Disulfide bond</keyword>
<dbReference type="Gene3D" id="3.40.30.10">
    <property type="entry name" value="Glutaredoxin"/>
    <property type="match status" value="1"/>
</dbReference>
<accession>A0ABN2DIA1</accession>
<dbReference type="InterPro" id="IPR017937">
    <property type="entry name" value="Thioredoxin_CS"/>
</dbReference>
<dbReference type="PANTHER" id="PTHR42852">
    <property type="entry name" value="THIOL:DISULFIDE INTERCHANGE PROTEIN DSBE"/>
    <property type="match status" value="1"/>
</dbReference>
<proteinExistence type="predicted"/>
<dbReference type="RefSeq" id="WP_344189429.1">
    <property type="nucleotide sequence ID" value="NZ_BAAAND010000003.1"/>
</dbReference>
<evidence type="ECO:0000256" key="1">
    <source>
        <dbReference type="ARBA" id="ARBA00004196"/>
    </source>
</evidence>